<proteinExistence type="predicted"/>
<accession>A0ABZ0LL77</accession>
<evidence type="ECO:0000313" key="2">
    <source>
        <dbReference type="Proteomes" id="UP001301731"/>
    </source>
</evidence>
<sequence>MPELLARLLADLADQAPPGGWAANAPRRWFFPGVRPGRHISASVLSRRLAAHHIPIRASRTTALVQLAQDLPPAIFAPMLGLHPITAQQWRRRAATDWTAYFEARSTSRAPGGDTTGA</sequence>
<reference evidence="1 2" key="1">
    <citation type="submission" date="2023-10" db="EMBL/GenBank/DDBJ databases">
        <title>The genome sequence of Streptomyces sp. HUAS YS2.</title>
        <authorList>
            <person name="Mo P."/>
        </authorList>
    </citation>
    <scope>NUCLEOTIDE SEQUENCE [LARGE SCALE GENOMIC DNA]</scope>
    <source>
        <strain evidence="1 2">HUAS YS2</strain>
    </source>
</reference>
<dbReference type="EMBL" id="CP137573">
    <property type="protein sequence ID" value="WOX19911.1"/>
    <property type="molecule type" value="Genomic_DNA"/>
</dbReference>
<evidence type="ECO:0000313" key="1">
    <source>
        <dbReference type="EMBL" id="WOX19911.1"/>
    </source>
</evidence>
<name>A0ABZ0LL77_9ACTN</name>
<evidence type="ECO:0008006" key="3">
    <source>
        <dbReference type="Google" id="ProtNLM"/>
    </source>
</evidence>
<dbReference type="Proteomes" id="UP001301731">
    <property type="component" value="Chromosome"/>
</dbReference>
<gene>
    <name evidence="1" type="ORF">R2D22_00195</name>
</gene>
<protein>
    <recommendedName>
        <fullName evidence="3">Integrase</fullName>
    </recommendedName>
</protein>
<organism evidence="1 2">
    <name type="scientific">Streptomyces solicathayae</name>
    <dbReference type="NCBI Taxonomy" id="3081768"/>
    <lineage>
        <taxon>Bacteria</taxon>
        <taxon>Bacillati</taxon>
        <taxon>Actinomycetota</taxon>
        <taxon>Actinomycetes</taxon>
        <taxon>Kitasatosporales</taxon>
        <taxon>Streptomycetaceae</taxon>
        <taxon>Streptomyces</taxon>
    </lineage>
</organism>
<keyword evidence="2" id="KW-1185">Reference proteome</keyword>
<dbReference type="RefSeq" id="WP_318099978.1">
    <property type="nucleotide sequence ID" value="NZ_CP137573.1"/>
</dbReference>